<gene>
    <name evidence="1" type="ORF">U0042_29735</name>
</gene>
<keyword evidence="2" id="KW-1185">Reference proteome</keyword>
<protein>
    <submittedName>
        <fullName evidence="1">Uncharacterized protein</fullName>
    </submittedName>
</protein>
<dbReference type="Proteomes" id="UP001325479">
    <property type="component" value="Chromosome"/>
</dbReference>
<evidence type="ECO:0000313" key="2">
    <source>
        <dbReference type="Proteomes" id="UP001325479"/>
    </source>
</evidence>
<name>A0ABZ0WLH5_9BURK</name>
<dbReference type="EMBL" id="CP139965">
    <property type="protein sequence ID" value="WQD78141.1"/>
    <property type="molecule type" value="Genomic_DNA"/>
</dbReference>
<reference evidence="1 2" key="1">
    <citation type="submission" date="2023-12" db="EMBL/GenBank/DDBJ databases">
        <title>Genome sequencing and assembly of bacterial species from a model synthetic community.</title>
        <authorList>
            <person name="Hogle S.L."/>
        </authorList>
    </citation>
    <scope>NUCLEOTIDE SEQUENCE [LARGE SCALE GENOMIC DNA]</scope>
    <source>
        <strain evidence="1 2">HAMBI 2494</strain>
    </source>
</reference>
<evidence type="ECO:0000313" key="1">
    <source>
        <dbReference type="EMBL" id="WQD78141.1"/>
    </source>
</evidence>
<sequence length="68" mass="7682">MSGQTNAPLDHEDDLRAWLSEWYDYAVSVGFIHPPYELKEAVAERLEGYFNVGLSPHEGATVFFGTLH</sequence>
<accession>A0ABZ0WLH5</accession>
<organism evidence="1 2">
    <name type="scientific">Paraburkholderia kururiensis</name>
    <dbReference type="NCBI Taxonomy" id="984307"/>
    <lineage>
        <taxon>Bacteria</taxon>
        <taxon>Pseudomonadati</taxon>
        <taxon>Pseudomonadota</taxon>
        <taxon>Betaproteobacteria</taxon>
        <taxon>Burkholderiales</taxon>
        <taxon>Burkholderiaceae</taxon>
        <taxon>Paraburkholderia</taxon>
    </lineage>
</organism>
<dbReference type="RefSeq" id="WP_114811218.1">
    <property type="nucleotide sequence ID" value="NZ_CP139965.1"/>
</dbReference>
<proteinExistence type="predicted"/>